<accession>A0A075WJ96</accession>
<name>A0A075WJ96_ARCFL</name>
<dbReference type="Proteomes" id="UP000028501">
    <property type="component" value="Chromosome"/>
</dbReference>
<evidence type="ECO:0000259" key="1">
    <source>
        <dbReference type="Pfam" id="PF05168"/>
    </source>
</evidence>
<dbReference type="EMBL" id="CP006577">
    <property type="protein sequence ID" value="AIG99314.1"/>
    <property type="molecule type" value="Genomic_DNA"/>
</dbReference>
<gene>
    <name evidence="2" type="ORF">AFULGI_00026040</name>
</gene>
<dbReference type="GeneID" id="77136228"/>
<sequence>MLEKARLWLERAKADLKSAEVLMDIVPADSIYHSQQAVEKAIKAALVLKGIGQGAQSFRLILRRVRHSVPPA</sequence>
<organism evidence="2 3">
    <name type="scientific">Archaeoglobus fulgidus DSM 8774</name>
    <dbReference type="NCBI Taxonomy" id="1344584"/>
    <lineage>
        <taxon>Archaea</taxon>
        <taxon>Methanobacteriati</taxon>
        <taxon>Methanobacteriota</taxon>
        <taxon>Archaeoglobi</taxon>
        <taxon>Archaeoglobales</taxon>
        <taxon>Archaeoglobaceae</taxon>
        <taxon>Archaeoglobus</taxon>
    </lineage>
</organism>
<feature type="domain" description="HEPN" evidence="1">
    <location>
        <begin position="5"/>
        <end position="52"/>
    </location>
</feature>
<reference evidence="2 3" key="1">
    <citation type="submission" date="2013-07" db="EMBL/GenBank/DDBJ databases">
        <title>Genome of Archaeoglobus fulgidus.</title>
        <authorList>
            <person name="Fiebig A."/>
            <person name="Birkeland N.-K."/>
        </authorList>
    </citation>
    <scope>NUCLEOTIDE SEQUENCE [LARGE SCALE GENOMIC DNA]</scope>
    <source>
        <strain evidence="2 3">DSM 8774</strain>
    </source>
</reference>
<dbReference type="HOGENOM" id="CLU_2712584_0_0_2"/>
<evidence type="ECO:0000313" key="3">
    <source>
        <dbReference type="Proteomes" id="UP000028501"/>
    </source>
</evidence>
<dbReference type="KEGG" id="afg:AFULGI_00026040"/>
<dbReference type="Gene3D" id="1.20.120.330">
    <property type="entry name" value="Nucleotidyltransferases domain 2"/>
    <property type="match status" value="1"/>
</dbReference>
<dbReference type="SUPFAM" id="SSF81593">
    <property type="entry name" value="Nucleotidyltransferase substrate binding subunit/domain"/>
    <property type="match status" value="1"/>
</dbReference>
<dbReference type="InterPro" id="IPR007842">
    <property type="entry name" value="HEPN_dom"/>
</dbReference>
<dbReference type="Pfam" id="PF05168">
    <property type="entry name" value="HEPN"/>
    <property type="match status" value="1"/>
</dbReference>
<dbReference type="RefSeq" id="WP_081423285.1">
    <property type="nucleotide sequence ID" value="NZ_CP006577.1"/>
</dbReference>
<evidence type="ECO:0000313" key="2">
    <source>
        <dbReference type="EMBL" id="AIG99314.1"/>
    </source>
</evidence>
<dbReference type="AlphaFoldDB" id="A0A075WJ96"/>
<proteinExistence type="predicted"/>
<protein>
    <recommendedName>
        <fullName evidence="1">HEPN domain-containing protein</fullName>
    </recommendedName>
</protein>